<reference evidence="2 3" key="1">
    <citation type="submission" date="2019-04" db="EMBL/GenBank/DDBJ databases">
        <title>Draft genome of the big-headed turtle Platysternon megacephalum.</title>
        <authorList>
            <person name="Gong S."/>
        </authorList>
    </citation>
    <scope>NUCLEOTIDE SEQUENCE [LARGE SCALE GENOMIC DNA]</scope>
    <source>
        <strain evidence="2">DO16091913</strain>
        <tissue evidence="2">Muscle</tissue>
    </source>
</reference>
<reference evidence="2 3" key="2">
    <citation type="submission" date="2019-04" db="EMBL/GenBank/DDBJ databases">
        <title>The genome sequence of big-headed turtle.</title>
        <authorList>
            <person name="Gong S."/>
        </authorList>
    </citation>
    <scope>NUCLEOTIDE SEQUENCE [LARGE SCALE GENOMIC DNA]</scope>
    <source>
        <strain evidence="2">DO16091913</strain>
        <tissue evidence="2">Muscle</tissue>
    </source>
</reference>
<organism evidence="2 3">
    <name type="scientific">Platysternon megacephalum</name>
    <name type="common">big-headed turtle</name>
    <dbReference type="NCBI Taxonomy" id="55544"/>
    <lineage>
        <taxon>Eukaryota</taxon>
        <taxon>Metazoa</taxon>
        <taxon>Chordata</taxon>
        <taxon>Craniata</taxon>
        <taxon>Vertebrata</taxon>
        <taxon>Euteleostomi</taxon>
        <taxon>Archelosauria</taxon>
        <taxon>Testudinata</taxon>
        <taxon>Testudines</taxon>
        <taxon>Cryptodira</taxon>
        <taxon>Durocryptodira</taxon>
        <taxon>Testudinoidea</taxon>
        <taxon>Platysternidae</taxon>
        <taxon>Platysternon</taxon>
    </lineage>
</organism>
<dbReference type="AlphaFoldDB" id="A0A4D9DWW4"/>
<protein>
    <submittedName>
        <fullName evidence="2">Mitogen-activated protein kinase 7</fullName>
    </submittedName>
</protein>
<keyword evidence="3" id="KW-1185">Reference proteome</keyword>
<keyword evidence="2" id="KW-0418">Kinase</keyword>
<evidence type="ECO:0000256" key="1">
    <source>
        <dbReference type="SAM" id="MobiDB-lite"/>
    </source>
</evidence>
<feature type="region of interest" description="Disordered" evidence="1">
    <location>
        <begin position="1"/>
        <end position="26"/>
    </location>
</feature>
<dbReference type="Proteomes" id="UP000297703">
    <property type="component" value="Unassembled WGS sequence"/>
</dbReference>
<accession>A0A4D9DWW4</accession>
<dbReference type="GO" id="GO:0016301">
    <property type="term" value="F:kinase activity"/>
    <property type="evidence" value="ECO:0007669"/>
    <property type="project" value="UniProtKB-KW"/>
</dbReference>
<name>A0A4D9DWW4_9SAUR</name>
<sequence>MKQIMEAEETHVIQKTSPHTETQSSTALTMSVHIQAVQNKHAAPSSHRALQQLFTASYSRPAEPTGSTDPLPVNHFRAHLYTKFGRAEQGFNYFASKTEVLE</sequence>
<evidence type="ECO:0000313" key="2">
    <source>
        <dbReference type="EMBL" id="TFJ99382.1"/>
    </source>
</evidence>
<evidence type="ECO:0000313" key="3">
    <source>
        <dbReference type="Proteomes" id="UP000297703"/>
    </source>
</evidence>
<dbReference type="EMBL" id="QXTE01000333">
    <property type="protein sequence ID" value="TFJ99382.1"/>
    <property type="molecule type" value="Genomic_DNA"/>
</dbReference>
<feature type="compositionally biased region" description="Polar residues" evidence="1">
    <location>
        <begin position="13"/>
        <end position="26"/>
    </location>
</feature>
<gene>
    <name evidence="2" type="ORF">DR999_PMT18597</name>
</gene>
<comment type="caution">
    <text evidence="2">The sequence shown here is derived from an EMBL/GenBank/DDBJ whole genome shotgun (WGS) entry which is preliminary data.</text>
</comment>
<proteinExistence type="predicted"/>
<keyword evidence="2" id="KW-0808">Transferase</keyword>